<proteinExistence type="predicted"/>
<organism evidence="1 2">
    <name type="scientific">Pararge aegeria aegeria</name>
    <dbReference type="NCBI Taxonomy" id="348720"/>
    <lineage>
        <taxon>Eukaryota</taxon>
        <taxon>Metazoa</taxon>
        <taxon>Ecdysozoa</taxon>
        <taxon>Arthropoda</taxon>
        <taxon>Hexapoda</taxon>
        <taxon>Insecta</taxon>
        <taxon>Pterygota</taxon>
        <taxon>Neoptera</taxon>
        <taxon>Endopterygota</taxon>
        <taxon>Lepidoptera</taxon>
        <taxon>Glossata</taxon>
        <taxon>Ditrysia</taxon>
        <taxon>Papilionoidea</taxon>
        <taxon>Nymphalidae</taxon>
        <taxon>Satyrinae</taxon>
        <taxon>Satyrini</taxon>
        <taxon>Parargina</taxon>
        <taxon>Pararge</taxon>
    </lineage>
</organism>
<dbReference type="EMBL" id="CAKXAJ010006142">
    <property type="protein sequence ID" value="CAH2209523.1"/>
    <property type="molecule type" value="Genomic_DNA"/>
</dbReference>
<dbReference type="AlphaFoldDB" id="A0A8S4QLJ2"/>
<keyword evidence="2" id="KW-1185">Reference proteome</keyword>
<sequence length="219" mass="24672">MYSNKSKLPPGEDPCNPLYWYPRNIPEYCKFANTVRQASSEEPPAANPLPPAPSMLIPMPPHPLSLLPPPVPILPPPLPILPSAPLIAGPSPIIAGSSSLFPAPRSASVISISSNPYPYSHENPISAYNSLPYQNSFPYYPSLQRSPTGFVPGMHGLVTRDGGINIMPFSDIYADMLEKHKNKMIRRKLHKILDKYNSGPYYRDHRRIRKYEKYFKDYR</sequence>
<dbReference type="OrthoDB" id="7483881at2759"/>
<name>A0A8S4QLJ2_9NEOP</name>
<evidence type="ECO:0000313" key="2">
    <source>
        <dbReference type="Proteomes" id="UP000838756"/>
    </source>
</evidence>
<evidence type="ECO:0000313" key="1">
    <source>
        <dbReference type="EMBL" id="CAH2209523.1"/>
    </source>
</evidence>
<reference evidence="1" key="1">
    <citation type="submission" date="2022-03" db="EMBL/GenBank/DDBJ databases">
        <authorList>
            <person name="Lindestad O."/>
        </authorList>
    </citation>
    <scope>NUCLEOTIDE SEQUENCE</scope>
</reference>
<accession>A0A8S4QLJ2</accession>
<dbReference type="Proteomes" id="UP000838756">
    <property type="component" value="Unassembled WGS sequence"/>
</dbReference>
<protein>
    <submittedName>
        <fullName evidence="1">Jg22408 protein</fullName>
    </submittedName>
</protein>
<comment type="caution">
    <text evidence="1">The sequence shown here is derived from an EMBL/GenBank/DDBJ whole genome shotgun (WGS) entry which is preliminary data.</text>
</comment>
<gene>
    <name evidence="1" type="primary">jg22408</name>
    <name evidence="1" type="ORF">PAEG_LOCUS1921</name>
</gene>